<dbReference type="SMART" id="SM00174">
    <property type="entry name" value="RHO"/>
    <property type="match status" value="1"/>
</dbReference>
<keyword evidence="2" id="KW-1003">Cell membrane</keyword>
<evidence type="ECO:0000313" key="9">
    <source>
        <dbReference type="Proteomes" id="UP000887567"/>
    </source>
</evidence>
<dbReference type="AlphaFoldDB" id="A0A913YVY9"/>
<dbReference type="KEGG" id="epa:110251323"/>
<dbReference type="GeneID" id="110251323"/>
<reference evidence="8" key="1">
    <citation type="submission" date="2022-11" db="UniProtKB">
        <authorList>
            <consortium name="EnsemblMetazoa"/>
        </authorList>
    </citation>
    <scope>IDENTIFICATION</scope>
</reference>
<proteinExistence type="inferred from homology"/>
<keyword evidence="5" id="KW-0472">Membrane</keyword>
<keyword evidence="9" id="KW-1185">Reference proteome</keyword>
<sequence>MNSNIPLTMDHKIAVMGASRVGKTSLLRAFFEQPFIAEHKPTVDDYYIHGMNLDGVYYNVCIADTSGTYSFPVMRRFAISHCRGFIVMYSINDISSFQTAIERLDEIIELLASRYRRVPVLLVANKLDCIEERKVSAHEAKDELHIRPQLLSVYTEVSSKTGVGVEGIFQSLVNMMQVVKDKEENNKRSSSKRKKT</sequence>
<keyword evidence="6" id="KW-0449">Lipoprotein</keyword>
<evidence type="ECO:0000256" key="2">
    <source>
        <dbReference type="ARBA" id="ARBA00022475"/>
    </source>
</evidence>
<dbReference type="PANTHER" id="PTHR46149:SF7">
    <property type="entry name" value="GTP-BINDING PROTEIN DI-RAS2"/>
    <property type="match status" value="1"/>
</dbReference>
<dbReference type="InterPro" id="IPR005225">
    <property type="entry name" value="Small_GTP-bd"/>
</dbReference>
<dbReference type="InterPro" id="IPR001806">
    <property type="entry name" value="Small_GTPase"/>
</dbReference>
<dbReference type="SUPFAM" id="SSF52540">
    <property type="entry name" value="P-loop containing nucleoside triphosphate hydrolases"/>
    <property type="match status" value="1"/>
</dbReference>
<dbReference type="InterPro" id="IPR027417">
    <property type="entry name" value="P-loop_NTPase"/>
</dbReference>
<dbReference type="OMA" id="YAMNDAR"/>
<keyword evidence="3" id="KW-0488">Methylation</keyword>
<dbReference type="Proteomes" id="UP000887567">
    <property type="component" value="Unplaced"/>
</dbReference>
<keyword evidence="4" id="KW-0547">Nucleotide-binding</keyword>
<dbReference type="InterPro" id="IPR052236">
    <property type="entry name" value="Small_GTPase_RasD"/>
</dbReference>
<organism evidence="8 9">
    <name type="scientific">Exaiptasia diaphana</name>
    <name type="common">Tropical sea anemone</name>
    <name type="synonym">Aiptasia pulchella</name>
    <dbReference type="NCBI Taxonomy" id="2652724"/>
    <lineage>
        <taxon>Eukaryota</taxon>
        <taxon>Metazoa</taxon>
        <taxon>Cnidaria</taxon>
        <taxon>Anthozoa</taxon>
        <taxon>Hexacorallia</taxon>
        <taxon>Actiniaria</taxon>
        <taxon>Aiptasiidae</taxon>
        <taxon>Exaiptasia</taxon>
    </lineage>
</organism>
<dbReference type="RefSeq" id="XP_028518687.1">
    <property type="nucleotide sequence ID" value="XM_028662886.1"/>
</dbReference>
<name>A0A913YVY9_EXADI</name>
<evidence type="ECO:0000256" key="1">
    <source>
        <dbReference type="ARBA" id="ARBA00004193"/>
    </source>
</evidence>
<dbReference type="PROSITE" id="PS51421">
    <property type="entry name" value="RAS"/>
    <property type="match status" value="1"/>
</dbReference>
<dbReference type="PANTHER" id="PTHR46149">
    <property type="entry name" value="MIP08469P"/>
    <property type="match status" value="1"/>
</dbReference>
<dbReference type="Pfam" id="PF00071">
    <property type="entry name" value="Ras"/>
    <property type="match status" value="1"/>
</dbReference>
<dbReference type="Gene3D" id="3.40.50.300">
    <property type="entry name" value="P-loop containing nucleotide triphosphate hydrolases"/>
    <property type="match status" value="1"/>
</dbReference>
<evidence type="ECO:0000313" key="8">
    <source>
        <dbReference type="EnsemblMetazoa" id="XP_028518687.1"/>
    </source>
</evidence>
<dbReference type="EnsemblMetazoa" id="XM_028662886.1">
    <property type="protein sequence ID" value="XP_028518687.1"/>
    <property type="gene ID" value="LOC110251323"/>
</dbReference>
<evidence type="ECO:0000256" key="7">
    <source>
        <dbReference type="ARBA" id="ARBA00038061"/>
    </source>
</evidence>
<dbReference type="OrthoDB" id="265044at2759"/>
<dbReference type="PRINTS" id="PR00449">
    <property type="entry name" value="RASTRNSFRMNG"/>
</dbReference>
<evidence type="ECO:0000256" key="5">
    <source>
        <dbReference type="ARBA" id="ARBA00023136"/>
    </source>
</evidence>
<keyword evidence="4" id="KW-0342">GTP-binding</keyword>
<evidence type="ECO:0000256" key="4">
    <source>
        <dbReference type="ARBA" id="ARBA00023134"/>
    </source>
</evidence>
<dbReference type="GO" id="GO:0003924">
    <property type="term" value="F:GTPase activity"/>
    <property type="evidence" value="ECO:0007669"/>
    <property type="project" value="InterPro"/>
</dbReference>
<evidence type="ECO:0000256" key="6">
    <source>
        <dbReference type="ARBA" id="ARBA00023288"/>
    </source>
</evidence>
<evidence type="ECO:0000256" key="3">
    <source>
        <dbReference type="ARBA" id="ARBA00022481"/>
    </source>
</evidence>
<comment type="similarity">
    <text evidence="7">Belongs to the small GTPase superfamily. RasD family.</text>
</comment>
<dbReference type="GO" id="GO:0005525">
    <property type="term" value="F:GTP binding"/>
    <property type="evidence" value="ECO:0007669"/>
    <property type="project" value="UniProtKB-KW"/>
</dbReference>
<dbReference type="SMART" id="SM00175">
    <property type="entry name" value="RAB"/>
    <property type="match status" value="1"/>
</dbReference>
<protein>
    <submittedName>
        <fullName evidence="8">Uncharacterized protein</fullName>
    </submittedName>
</protein>
<accession>A0A913YVY9</accession>
<dbReference type="GO" id="GO:0005886">
    <property type="term" value="C:plasma membrane"/>
    <property type="evidence" value="ECO:0007669"/>
    <property type="project" value="UniProtKB-SubCell"/>
</dbReference>
<dbReference type="SMART" id="SM00173">
    <property type="entry name" value="RAS"/>
    <property type="match status" value="1"/>
</dbReference>
<dbReference type="NCBIfam" id="TIGR00231">
    <property type="entry name" value="small_GTP"/>
    <property type="match status" value="1"/>
</dbReference>
<comment type="subcellular location">
    <subcellularLocation>
        <location evidence="1">Cell membrane</location>
        <topology evidence="1">Lipid-anchor</topology>
    </subcellularLocation>
</comment>
<dbReference type="PROSITE" id="PS51419">
    <property type="entry name" value="RAB"/>
    <property type="match status" value="1"/>
</dbReference>